<keyword evidence="3" id="KW-1185">Reference proteome</keyword>
<evidence type="ECO:0000259" key="1">
    <source>
        <dbReference type="Pfam" id="PF20710"/>
    </source>
</evidence>
<gene>
    <name evidence="2" type="ORF">CYCCA115_LOCUS22671</name>
</gene>
<dbReference type="Gene3D" id="1.10.8.20">
    <property type="entry name" value="N-terminal domain of phosphatidylinositol transfer protein sec14p"/>
    <property type="match status" value="1"/>
</dbReference>
<accession>A0AAD2GA65</accession>
<comment type="caution">
    <text evidence="2">The sequence shown here is derived from an EMBL/GenBank/DDBJ whole genome shotgun (WGS) entry which is preliminary data.</text>
</comment>
<evidence type="ECO:0000313" key="3">
    <source>
        <dbReference type="Proteomes" id="UP001295423"/>
    </source>
</evidence>
<proteinExistence type="predicted"/>
<evidence type="ECO:0000313" key="2">
    <source>
        <dbReference type="EMBL" id="CAJ1967218.1"/>
    </source>
</evidence>
<dbReference type="Proteomes" id="UP001295423">
    <property type="component" value="Unassembled WGS sequence"/>
</dbReference>
<protein>
    <recommendedName>
        <fullName evidence="1">DUF6824 domain-containing protein</fullName>
    </recommendedName>
</protein>
<dbReference type="Pfam" id="PF20710">
    <property type="entry name" value="DUF6824"/>
    <property type="match status" value="1"/>
</dbReference>
<dbReference type="EMBL" id="CAKOGP040002314">
    <property type="protein sequence ID" value="CAJ1967218.1"/>
    <property type="molecule type" value="Genomic_DNA"/>
</dbReference>
<name>A0AAD2GA65_9STRA</name>
<feature type="domain" description="DUF6824" evidence="1">
    <location>
        <begin position="402"/>
        <end position="484"/>
    </location>
</feature>
<dbReference type="AlphaFoldDB" id="A0AAD2GA65"/>
<organism evidence="2 3">
    <name type="scientific">Cylindrotheca closterium</name>
    <dbReference type="NCBI Taxonomy" id="2856"/>
    <lineage>
        <taxon>Eukaryota</taxon>
        <taxon>Sar</taxon>
        <taxon>Stramenopiles</taxon>
        <taxon>Ochrophyta</taxon>
        <taxon>Bacillariophyta</taxon>
        <taxon>Bacillariophyceae</taxon>
        <taxon>Bacillariophycidae</taxon>
        <taxon>Bacillariales</taxon>
        <taxon>Bacillariaceae</taxon>
        <taxon>Cylindrotheca</taxon>
    </lineage>
</organism>
<dbReference type="InterPro" id="IPR049227">
    <property type="entry name" value="DUF6824"/>
</dbReference>
<reference evidence="2" key="1">
    <citation type="submission" date="2023-08" db="EMBL/GenBank/DDBJ databases">
        <authorList>
            <person name="Audoor S."/>
            <person name="Bilcke G."/>
        </authorList>
    </citation>
    <scope>NUCLEOTIDE SEQUENCE</scope>
</reference>
<sequence length="488" mass="56430">MKETEDMLASELNKLSLQERTKALEDIHCVGQDLEETPELVEELLAEFDRTAQQQEQHDPTYKMIAKRYREYIEDPSFRLKFIRSNTHNVGKAVNQMLHFLRNKAKYFGNDCIGREITIHDLNEEDRELLLSGIYHIQKDKDQKGRVILYFFSEFLGSAKAETFCRVAYYVYFNILIPIPEVQMKGLVNIFYDVSKVDELPLIPNMNLALTIMDMVTSLPIRFSARHYCLKARQEKLDLFNSLLQSLFKSCQQSYGKVRSRMHYGSDIELQYQLRSHGINTDSSPINPKGGLREDIRNDWLYDHLRRERTIIAYTPSIQPPPSEEPNVDVIAPDELWLPRAKAGDVETFHHTVDHDAKGLIGRNGKAHGISESRVSQAGADEKHHRSSNIIENAPITPTFGDIFLGRGRVLQNVPGNIHFRKLATEYKDEYEKAPPRRRKEIVSEVGRVLSTDGRRFLKQTNTGAWVKSSDKEAKTKIAQFFRDFRKK</sequence>